<sequence length="144" mass="16510">MANEMPESTEFNGLTRKVIEYSEAFAALVEKAKNGPLTEADWQPIERLVNVDAYKRVGVFLGPQAEVIDWPTYRHYVSQYAAGSSWEGTLRHVTEQPGRVILELEERNSRDGLTDVSNTVTIYEFDQAEKLRQLDVYVMPLEKR</sequence>
<gene>
    <name evidence="1" type="ORF">ABUH87_08045</name>
</gene>
<name>A0ABV3RBC7_9SPHN</name>
<comment type="caution">
    <text evidence="1">The sequence shown here is derived from an EMBL/GenBank/DDBJ whole genome shotgun (WGS) entry which is preliminary data.</text>
</comment>
<accession>A0ABV3RBC7</accession>
<evidence type="ECO:0008006" key="3">
    <source>
        <dbReference type="Google" id="ProtNLM"/>
    </source>
</evidence>
<organism evidence="1 2">
    <name type="scientific">Novosphingobium rhizovicinum</name>
    <dbReference type="NCBI Taxonomy" id="3228928"/>
    <lineage>
        <taxon>Bacteria</taxon>
        <taxon>Pseudomonadati</taxon>
        <taxon>Pseudomonadota</taxon>
        <taxon>Alphaproteobacteria</taxon>
        <taxon>Sphingomonadales</taxon>
        <taxon>Sphingomonadaceae</taxon>
        <taxon>Novosphingobium</taxon>
    </lineage>
</organism>
<evidence type="ECO:0000313" key="1">
    <source>
        <dbReference type="EMBL" id="MEW9855132.1"/>
    </source>
</evidence>
<proteinExistence type="predicted"/>
<dbReference type="EMBL" id="JBFNXR010000022">
    <property type="protein sequence ID" value="MEW9855132.1"/>
    <property type="molecule type" value="Genomic_DNA"/>
</dbReference>
<dbReference type="RefSeq" id="WP_367772315.1">
    <property type="nucleotide sequence ID" value="NZ_JBFNXR010000022.1"/>
</dbReference>
<protein>
    <recommendedName>
        <fullName evidence="3">SnoaL-like protein</fullName>
    </recommendedName>
</protein>
<evidence type="ECO:0000313" key="2">
    <source>
        <dbReference type="Proteomes" id="UP001556118"/>
    </source>
</evidence>
<reference evidence="1 2" key="1">
    <citation type="submission" date="2024-06" db="EMBL/GenBank/DDBJ databases">
        <title>Novosphingobium rhizovicinus M1R2S20.</title>
        <authorList>
            <person name="Sun J.-Q."/>
        </authorList>
    </citation>
    <scope>NUCLEOTIDE SEQUENCE [LARGE SCALE GENOMIC DNA]</scope>
    <source>
        <strain evidence="1 2">M1R2S20</strain>
    </source>
</reference>
<dbReference type="Proteomes" id="UP001556118">
    <property type="component" value="Unassembled WGS sequence"/>
</dbReference>
<keyword evidence="2" id="KW-1185">Reference proteome</keyword>